<keyword evidence="2" id="KW-1185">Reference proteome</keyword>
<gene>
    <name evidence="1" type="ORF">F0P94_10715</name>
</gene>
<evidence type="ECO:0008006" key="3">
    <source>
        <dbReference type="Google" id="ProtNLM"/>
    </source>
</evidence>
<organism evidence="1 2">
    <name type="scientific">Adhaeribacter soli</name>
    <dbReference type="NCBI Taxonomy" id="2607655"/>
    <lineage>
        <taxon>Bacteria</taxon>
        <taxon>Pseudomonadati</taxon>
        <taxon>Bacteroidota</taxon>
        <taxon>Cytophagia</taxon>
        <taxon>Cytophagales</taxon>
        <taxon>Hymenobacteraceae</taxon>
        <taxon>Adhaeribacter</taxon>
    </lineage>
</organism>
<reference evidence="1 2" key="1">
    <citation type="submission" date="2019-09" db="EMBL/GenBank/DDBJ databases">
        <title>Genome sequence of Adhaeribacter sp. M2.</title>
        <authorList>
            <person name="Srinivasan S."/>
        </authorList>
    </citation>
    <scope>NUCLEOTIDE SEQUENCE [LARGE SCALE GENOMIC DNA]</scope>
    <source>
        <strain evidence="1 2">M2</strain>
    </source>
</reference>
<evidence type="ECO:0000313" key="1">
    <source>
        <dbReference type="EMBL" id="KAA9333712.1"/>
    </source>
</evidence>
<evidence type="ECO:0000313" key="2">
    <source>
        <dbReference type="Proteomes" id="UP000326570"/>
    </source>
</evidence>
<dbReference type="EMBL" id="VTWT01000005">
    <property type="protein sequence ID" value="KAA9333712.1"/>
    <property type="molecule type" value="Genomic_DNA"/>
</dbReference>
<protein>
    <recommendedName>
        <fullName evidence="3">WG repeat-containing protein</fullName>
    </recommendedName>
</protein>
<comment type="caution">
    <text evidence="1">The sequence shown here is derived from an EMBL/GenBank/DDBJ whole genome shotgun (WGS) entry which is preliminary data.</text>
</comment>
<dbReference type="RefSeq" id="WP_150903878.1">
    <property type="nucleotide sequence ID" value="NZ_VTWT01000005.1"/>
</dbReference>
<dbReference type="AlphaFoldDB" id="A0A5N1J038"/>
<proteinExistence type="predicted"/>
<accession>A0A5N1J038</accession>
<dbReference type="Proteomes" id="UP000326570">
    <property type="component" value="Unassembled WGS sequence"/>
</dbReference>
<name>A0A5N1J038_9BACT</name>
<sequence>MSLFLNSILPRIKQFSASLDQKELFVDKPWAVIDEELNQQKYIFRRSGELIMSLNGQVSMGAWEYLPEAKCILLDRVSDKILLNHNFLNPAVMILKKDGYKNANLILANEVLIPDLDVATYLQNLLDNKNCEDKLTIDKAEEEYRNKNNNVIETVNGEKLQVAFSKSWKLKGTKVFQKGTLIDDGIYELYKGKFYEIVNGEIINTYFRQSFKTKLGLIQVEKEVDQLGFSVGNLVFLNGLPAPNGKYNLGFLSKILVENGRIKNSTFF</sequence>